<evidence type="ECO:0000256" key="1">
    <source>
        <dbReference type="SAM" id="MobiDB-lite"/>
    </source>
</evidence>
<proteinExistence type="predicted"/>
<evidence type="ECO:0000313" key="2">
    <source>
        <dbReference type="EMBL" id="CAL1537526.1"/>
    </source>
</evidence>
<organism evidence="2 3">
    <name type="scientific">Lymnaea stagnalis</name>
    <name type="common">Great pond snail</name>
    <name type="synonym">Helix stagnalis</name>
    <dbReference type="NCBI Taxonomy" id="6523"/>
    <lineage>
        <taxon>Eukaryota</taxon>
        <taxon>Metazoa</taxon>
        <taxon>Spiralia</taxon>
        <taxon>Lophotrochozoa</taxon>
        <taxon>Mollusca</taxon>
        <taxon>Gastropoda</taxon>
        <taxon>Heterobranchia</taxon>
        <taxon>Euthyneura</taxon>
        <taxon>Panpulmonata</taxon>
        <taxon>Hygrophila</taxon>
        <taxon>Lymnaeoidea</taxon>
        <taxon>Lymnaeidae</taxon>
        <taxon>Lymnaea</taxon>
    </lineage>
</organism>
<accession>A0AAV2HX85</accession>
<feature type="region of interest" description="Disordered" evidence="1">
    <location>
        <begin position="259"/>
        <end position="313"/>
    </location>
</feature>
<gene>
    <name evidence="2" type="ORF">GSLYS_00011439001</name>
</gene>
<dbReference type="AlphaFoldDB" id="A0AAV2HX85"/>
<reference evidence="2 3" key="1">
    <citation type="submission" date="2024-04" db="EMBL/GenBank/DDBJ databases">
        <authorList>
            <consortium name="Genoscope - CEA"/>
            <person name="William W."/>
        </authorList>
    </citation>
    <scope>NUCLEOTIDE SEQUENCE [LARGE SCALE GENOMIC DNA]</scope>
</reference>
<sequence>MSDLVQDDLTLKGLFEGKHEVADIKMEASSLAFAFDCEKHKTYNSHDGFIPYTDFCRRSLPRRYRDPYLLDVIKVIAFLTVRIDVTYTSPARPLAYPCSESRGRTAKRSGTGRIGMVWKYTDNDHRTCPCTACKQSENPVRNWGLIRVITAVHVVYDKAEALKATCRFGYDSYKSPTVIFEGVDMERADVNDDRCHLSCVTHDLELLDKLKLQWSRYPALHRKVTEKFKRPNDKLVVIVSHPHGCSKHVSLGSWTNKVITGATSPGPDAPTPGQVESSPSQGASSPIQGASSPGQGAPSPIQDASSPDQAVSPPVHPFVKYTYTTTTCPGSSRATVYIMGRTWGLWYNQIHSGHKPEVNYNYSGNGCH</sequence>
<feature type="compositionally biased region" description="Polar residues" evidence="1">
    <location>
        <begin position="274"/>
        <end position="294"/>
    </location>
</feature>
<protein>
    <submittedName>
        <fullName evidence="2">Uncharacterized protein</fullName>
    </submittedName>
</protein>
<dbReference type="Proteomes" id="UP001497497">
    <property type="component" value="Unassembled WGS sequence"/>
</dbReference>
<comment type="caution">
    <text evidence="2">The sequence shown here is derived from an EMBL/GenBank/DDBJ whole genome shotgun (WGS) entry which is preliminary data.</text>
</comment>
<keyword evidence="3" id="KW-1185">Reference proteome</keyword>
<dbReference type="EMBL" id="CAXITT010000265">
    <property type="protein sequence ID" value="CAL1537526.1"/>
    <property type="molecule type" value="Genomic_DNA"/>
</dbReference>
<evidence type="ECO:0000313" key="3">
    <source>
        <dbReference type="Proteomes" id="UP001497497"/>
    </source>
</evidence>
<name>A0AAV2HX85_LYMST</name>